<dbReference type="Gene3D" id="1.10.260.40">
    <property type="entry name" value="lambda repressor-like DNA-binding domains"/>
    <property type="match status" value="1"/>
</dbReference>
<name>A0AAE3ZC81_9ACTN</name>
<evidence type="ECO:0000259" key="1">
    <source>
        <dbReference type="PROSITE" id="PS50943"/>
    </source>
</evidence>
<feature type="domain" description="HTH cro/C1-type" evidence="1">
    <location>
        <begin position="15"/>
        <end position="47"/>
    </location>
</feature>
<dbReference type="AlphaFoldDB" id="A0AAE3ZC81"/>
<sequence length="281" mass="31747">MTSFDKRRQDFGERLRRLRDEAGLTGRDLAASLGWPHSKISKLENGKQTAEDADVIAWVGAIGQPESVERELLEELAEVRVSKAAWRAQLRAGHRARQQHSLDIEAAATRIRNAEFGVVPGYLQTADYARHVFKTQAELLEVPAGDIEESVRVRMQRQQVLYQGKSIEIIVSEHALRHPVAPPEAMVAQLDRLVSAVGLPGLRFGVLPQFRRLPNITMNGFIMLDDMVMVEQVSNELTIDDPEQVAIYHRLTDRLWKTAAEDDEARSLLQRISAEYVSQQH</sequence>
<dbReference type="SUPFAM" id="SSF47413">
    <property type="entry name" value="lambda repressor-like DNA-binding domains"/>
    <property type="match status" value="1"/>
</dbReference>
<dbReference type="SMART" id="SM00530">
    <property type="entry name" value="HTH_XRE"/>
    <property type="match status" value="1"/>
</dbReference>
<evidence type="ECO:0000313" key="2">
    <source>
        <dbReference type="EMBL" id="MDR7302237.1"/>
    </source>
</evidence>
<dbReference type="Pfam" id="PF19054">
    <property type="entry name" value="DUF5753"/>
    <property type="match status" value="1"/>
</dbReference>
<dbReference type="InterPro" id="IPR010982">
    <property type="entry name" value="Lambda_DNA-bd_dom_sf"/>
</dbReference>
<gene>
    <name evidence="2" type="ORF">JOF55_002418</name>
</gene>
<organism evidence="2 3">
    <name type="scientific">Haloactinomyces albus</name>
    <dbReference type="NCBI Taxonomy" id="1352928"/>
    <lineage>
        <taxon>Bacteria</taxon>
        <taxon>Bacillati</taxon>
        <taxon>Actinomycetota</taxon>
        <taxon>Actinomycetes</taxon>
        <taxon>Actinopolysporales</taxon>
        <taxon>Actinopolysporaceae</taxon>
        <taxon>Haloactinomyces</taxon>
    </lineage>
</organism>
<keyword evidence="3" id="KW-1185">Reference proteome</keyword>
<accession>A0AAE3ZC81</accession>
<comment type="caution">
    <text evidence="2">The sequence shown here is derived from an EMBL/GenBank/DDBJ whole genome shotgun (WGS) entry which is preliminary data.</text>
</comment>
<dbReference type="CDD" id="cd00093">
    <property type="entry name" value="HTH_XRE"/>
    <property type="match status" value="1"/>
</dbReference>
<dbReference type="EMBL" id="JAVDXW010000001">
    <property type="protein sequence ID" value="MDR7302237.1"/>
    <property type="molecule type" value="Genomic_DNA"/>
</dbReference>
<dbReference type="Proteomes" id="UP001180845">
    <property type="component" value="Unassembled WGS sequence"/>
</dbReference>
<reference evidence="2" key="1">
    <citation type="submission" date="2023-07" db="EMBL/GenBank/DDBJ databases">
        <title>Sequencing the genomes of 1000 actinobacteria strains.</title>
        <authorList>
            <person name="Klenk H.-P."/>
        </authorList>
    </citation>
    <scope>NUCLEOTIDE SEQUENCE</scope>
    <source>
        <strain evidence="2">DSM 45977</strain>
    </source>
</reference>
<dbReference type="RefSeq" id="WP_310273604.1">
    <property type="nucleotide sequence ID" value="NZ_JAVDXW010000001.1"/>
</dbReference>
<dbReference type="InterPro" id="IPR043917">
    <property type="entry name" value="DUF5753"/>
</dbReference>
<protein>
    <submittedName>
        <fullName evidence="2">Transcriptional regulator with XRE-family HTH domain</fullName>
    </submittedName>
</protein>
<dbReference type="GO" id="GO:0003677">
    <property type="term" value="F:DNA binding"/>
    <property type="evidence" value="ECO:0007669"/>
    <property type="project" value="InterPro"/>
</dbReference>
<dbReference type="InterPro" id="IPR001387">
    <property type="entry name" value="Cro/C1-type_HTH"/>
</dbReference>
<evidence type="ECO:0000313" key="3">
    <source>
        <dbReference type="Proteomes" id="UP001180845"/>
    </source>
</evidence>
<proteinExistence type="predicted"/>
<dbReference type="Pfam" id="PF13560">
    <property type="entry name" value="HTH_31"/>
    <property type="match status" value="1"/>
</dbReference>
<dbReference type="PROSITE" id="PS50943">
    <property type="entry name" value="HTH_CROC1"/>
    <property type="match status" value="1"/>
</dbReference>